<accession>A0ABT2ENZ9</accession>
<feature type="region of interest" description="Disordered" evidence="1">
    <location>
        <begin position="56"/>
        <end position="84"/>
    </location>
</feature>
<dbReference type="Proteomes" id="UP001204798">
    <property type="component" value="Unassembled WGS sequence"/>
</dbReference>
<organism evidence="2 3">
    <name type="scientific">Candidatus Fervidibacter sacchari</name>
    <dbReference type="NCBI Taxonomy" id="1448929"/>
    <lineage>
        <taxon>Bacteria</taxon>
        <taxon>Candidatus Fervidibacterota</taxon>
        <taxon>Candidatus Fervidibacter</taxon>
    </lineage>
</organism>
<keyword evidence="3" id="KW-1185">Reference proteome</keyword>
<evidence type="ECO:0000313" key="2">
    <source>
        <dbReference type="EMBL" id="MCS3919685.1"/>
    </source>
</evidence>
<dbReference type="EMBL" id="JANUCP010000003">
    <property type="protein sequence ID" value="MCS3919685.1"/>
    <property type="molecule type" value="Genomic_DNA"/>
</dbReference>
<name>A0ABT2ENZ9_9BACT</name>
<protein>
    <submittedName>
        <fullName evidence="2">Uncharacterized protein</fullName>
    </submittedName>
</protein>
<proteinExistence type="predicted"/>
<dbReference type="RefSeq" id="WP_259096384.1">
    <property type="nucleotide sequence ID" value="NZ_CP130454.1"/>
</dbReference>
<comment type="caution">
    <text evidence="2">The sequence shown here is derived from an EMBL/GenBank/DDBJ whole genome shotgun (WGS) entry which is preliminary data.</text>
</comment>
<sequence length="84" mass="9645">MQETVNAKLQRIRLRKLECQRHIRVLSQKLASNPRDLWTRRELERMEELLADLEEQEKRLLGEGAEPSGGEEDDNAKGEDSGSG</sequence>
<evidence type="ECO:0000256" key="1">
    <source>
        <dbReference type="SAM" id="MobiDB-lite"/>
    </source>
</evidence>
<reference evidence="2 3" key="1">
    <citation type="submission" date="2022-08" db="EMBL/GenBank/DDBJ databases">
        <title>Bacterial and archaeal communities from various locations to study Microbial Dark Matter (Phase II).</title>
        <authorList>
            <person name="Stepanauskas R."/>
        </authorList>
    </citation>
    <scope>NUCLEOTIDE SEQUENCE [LARGE SCALE GENOMIC DNA]</scope>
    <source>
        <strain evidence="2 3">PD1</strain>
    </source>
</reference>
<evidence type="ECO:0000313" key="3">
    <source>
        <dbReference type="Proteomes" id="UP001204798"/>
    </source>
</evidence>
<gene>
    <name evidence="2" type="ORF">M2350_002098</name>
</gene>
<feature type="compositionally biased region" description="Basic and acidic residues" evidence="1">
    <location>
        <begin position="75"/>
        <end position="84"/>
    </location>
</feature>